<dbReference type="Pfam" id="PF00439">
    <property type="entry name" value="Bromodomain"/>
    <property type="match status" value="1"/>
</dbReference>
<dbReference type="PROSITE" id="PS50014">
    <property type="entry name" value="BROMODOMAIN_2"/>
    <property type="match status" value="1"/>
</dbReference>
<dbReference type="PROSITE" id="PS51525">
    <property type="entry name" value="NET"/>
    <property type="match status" value="1"/>
</dbReference>
<dbReference type="SMART" id="SM00297">
    <property type="entry name" value="BROMO"/>
    <property type="match status" value="1"/>
</dbReference>
<dbReference type="AlphaFoldDB" id="A0A2G2XGT9"/>
<keyword evidence="3" id="KW-0804">Transcription</keyword>
<feature type="domain" description="Bromo" evidence="6">
    <location>
        <begin position="220"/>
        <end position="292"/>
    </location>
</feature>
<evidence type="ECO:0000313" key="8">
    <source>
        <dbReference type="EMBL" id="PHT56708.1"/>
    </source>
</evidence>
<dbReference type="PANTHER" id="PTHR45926">
    <property type="entry name" value="OSJNBA0053K19.4 PROTEIN"/>
    <property type="match status" value="1"/>
</dbReference>
<evidence type="ECO:0008006" key="10">
    <source>
        <dbReference type="Google" id="ProtNLM"/>
    </source>
</evidence>
<name>A0A2G2XGT9_CAPBA</name>
<gene>
    <name evidence="8" type="ORF">CQW23_05194</name>
</gene>
<protein>
    <recommendedName>
        <fullName evidence="10">Transcription factor GTE7</fullName>
    </recommendedName>
</protein>
<dbReference type="PRINTS" id="PR00503">
    <property type="entry name" value="BROMODOMAIN"/>
</dbReference>
<evidence type="ECO:0000256" key="3">
    <source>
        <dbReference type="ARBA" id="ARBA00023163"/>
    </source>
</evidence>
<evidence type="ECO:0000256" key="5">
    <source>
        <dbReference type="SAM" id="MobiDB-lite"/>
    </source>
</evidence>
<feature type="compositionally biased region" description="Low complexity" evidence="5">
    <location>
        <begin position="37"/>
        <end position="53"/>
    </location>
</feature>
<dbReference type="EMBL" id="MLFT02000002">
    <property type="protein sequence ID" value="PHT56708.1"/>
    <property type="molecule type" value="Genomic_DNA"/>
</dbReference>
<dbReference type="STRING" id="33114.A0A2G2XGT9"/>
<keyword evidence="9" id="KW-1185">Reference proteome</keyword>
<feature type="region of interest" description="Disordered" evidence="5">
    <location>
        <begin position="29"/>
        <end position="67"/>
    </location>
</feature>
<reference evidence="8 9" key="1">
    <citation type="journal article" date="2017" name="Genome Biol.">
        <title>New reference genome sequences of hot pepper reveal the massive evolution of plant disease-resistance genes by retroduplication.</title>
        <authorList>
            <person name="Kim S."/>
            <person name="Park J."/>
            <person name="Yeom S.I."/>
            <person name="Kim Y.M."/>
            <person name="Seo E."/>
            <person name="Kim K.T."/>
            <person name="Kim M.S."/>
            <person name="Lee J.M."/>
            <person name="Cheong K."/>
            <person name="Shin H.S."/>
            <person name="Kim S.B."/>
            <person name="Han K."/>
            <person name="Lee J."/>
            <person name="Park M."/>
            <person name="Lee H.A."/>
            <person name="Lee H.Y."/>
            <person name="Lee Y."/>
            <person name="Oh S."/>
            <person name="Lee J.H."/>
            <person name="Choi E."/>
            <person name="Choi E."/>
            <person name="Lee S.E."/>
            <person name="Jeon J."/>
            <person name="Kim H."/>
            <person name="Choi G."/>
            <person name="Song H."/>
            <person name="Lee J."/>
            <person name="Lee S.C."/>
            <person name="Kwon J.K."/>
            <person name="Lee H.Y."/>
            <person name="Koo N."/>
            <person name="Hong Y."/>
            <person name="Kim R.W."/>
            <person name="Kang W.H."/>
            <person name="Huh J.H."/>
            <person name="Kang B.C."/>
            <person name="Yang T.J."/>
            <person name="Lee Y.H."/>
            <person name="Bennetzen J.L."/>
            <person name="Choi D."/>
        </authorList>
    </citation>
    <scope>NUCLEOTIDE SEQUENCE [LARGE SCALE GENOMIC DNA]</scope>
    <source>
        <strain evidence="9">cv. PBC81</strain>
    </source>
</reference>
<dbReference type="Gene3D" id="1.20.920.10">
    <property type="entry name" value="Bromodomain-like"/>
    <property type="match status" value="1"/>
</dbReference>
<reference evidence="9" key="2">
    <citation type="journal article" date="2017" name="J. Anim. Genet.">
        <title>Multiple reference genome sequences of hot pepper reveal the massive evolution of plant disease resistance genes by retroduplication.</title>
        <authorList>
            <person name="Kim S."/>
            <person name="Park J."/>
            <person name="Yeom S.-I."/>
            <person name="Kim Y.-M."/>
            <person name="Seo E."/>
            <person name="Kim K.-T."/>
            <person name="Kim M.-S."/>
            <person name="Lee J.M."/>
            <person name="Cheong K."/>
            <person name="Shin H.-S."/>
            <person name="Kim S.-B."/>
            <person name="Han K."/>
            <person name="Lee J."/>
            <person name="Park M."/>
            <person name="Lee H.-A."/>
            <person name="Lee H.-Y."/>
            <person name="Lee Y."/>
            <person name="Oh S."/>
            <person name="Lee J.H."/>
            <person name="Choi E."/>
            <person name="Choi E."/>
            <person name="Lee S.E."/>
            <person name="Jeon J."/>
            <person name="Kim H."/>
            <person name="Choi G."/>
            <person name="Song H."/>
            <person name="Lee J."/>
            <person name="Lee S.-C."/>
            <person name="Kwon J.-K."/>
            <person name="Lee H.-Y."/>
            <person name="Koo N."/>
            <person name="Hong Y."/>
            <person name="Kim R.W."/>
            <person name="Kang W.-H."/>
            <person name="Huh J.H."/>
            <person name="Kang B.-C."/>
            <person name="Yang T.-J."/>
            <person name="Lee Y.-H."/>
            <person name="Bennetzen J.L."/>
            <person name="Choi D."/>
        </authorList>
    </citation>
    <scope>NUCLEOTIDE SEQUENCE [LARGE SCALE GENOMIC DNA]</scope>
    <source>
        <strain evidence="9">cv. PBC81</strain>
    </source>
</reference>
<dbReference type="SUPFAM" id="SSF47370">
    <property type="entry name" value="Bromodomain"/>
    <property type="match status" value="1"/>
</dbReference>
<evidence type="ECO:0000313" key="9">
    <source>
        <dbReference type="Proteomes" id="UP000224567"/>
    </source>
</evidence>
<dbReference type="Pfam" id="PF17035">
    <property type="entry name" value="BET"/>
    <property type="match status" value="1"/>
</dbReference>
<dbReference type="Gene3D" id="1.20.1270.220">
    <property type="match status" value="1"/>
</dbReference>
<evidence type="ECO:0000256" key="4">
    <source>
        <dbReference type="PROSITE-ProRule" id="PRU00035"/>
    </source>
</evidence>
<evidence type="ECO:0000256" key="2">
    <source>
        <dbReference type="ARBA" id="ARBA00023117"/>
    </source>
</evidence>
<feature type="domain" description="NET" evidence="7">
    <location>
        <begin position="403"/>
        <end position="484"/>
    </location>
</feature>
<dbReference type="InterPro" id="IPR027353">
    <property type="entry name" value="NET_dom"/>
</dbReference>
<feature type="compositionally biased region" description="Low complexity" evidence="5">
    <location>
        <begin position="548"/>
        <end position="568"/>
    </location>
</feature>
<dbReference type="InterPro" id="IPR001487">
    <property type="entry name" value="Bromodomain"/>
</dbReference>
<dbReference type="Proteomes" id="UP000224567">
    <property type="component" value="Unassembled WGS sequence"/>
</dbReference>
<proteinExistence type="predicted"/>
<dbReference type="InterPro" id="IPR036427">
    <property type="entry name" value="Bromodomain-like_sf"/>
</dbReference>
<feature type="region of interest" description="Disordered" evidence="5">
    <location>
        <begin position="385"/>
        <end position="410"/>
    </location>
</feature>
<evidence type="ECO:0000256" key="1">
    <source>
        <dbReference type="ARBA" id="ARBA00023015"/>
    </source>
</evidence>
<keyword evidence="1" id="KW-0805">Transcription regulation</keyword>
<sequence>MASAVLAGVNEPHWDERNAYMRKYTTSNPTAHSQLHSRFNPNPNPSPNFSFSRQVQNGPAASHRRQVNEQLPRAVPSPAAPMANNNAVVDRNDSFHREYVTFNLASYSRSELKDLKKRLISDLGRVRGLLSRIEAQDFVSGASFHAREVIQPPAAPQLQQIQPALPSKPELVGRKNKKLTGQKRPRAMATRKDTKRPVVEGDKFFVSMMRSCRQILIKLMSKKDSYWFNSPVDVKGMNLYDYFDIIKHPMDLGTVKSRLDKKEYRTPQDFAADVRLTFNNAMTYNLKGQRVHTLAEECLGLFEKLFNPAYEKYEDEHRKVAAIMQVKPQKNLPQPALIPPPNALHQQLPVARKSDSVRLQSTLLNQHQFQVPVASIFATPTPALKSPPHPVITTPSSAKLPKPKAKDPNKRQMTFEEKVKLGADLQDLPLVKLDHALQIVKKKTPNLTQDGNEIELDFELIDNETMWELERFVGYHKKAMSKMRRQGVTEDAAVVQLNKSPEKAPTPEPAMPKNKKVDVVEEDVDIGEEIPGESFPPVQIDKDVPCESGGSSSSSGGSSSGSDSSSSGITFSPPVVHFGEQVRGVVYLLLP</sequence>
<organism evidence="8 9">
    <name type="scientific">Capsicum baccatum</name>
    <name type="common">Peruvian pepper</name>
    <dbReference type="NCBI Taxonomy" id="33114"/>
    <lineage>
        <taxon>Eukaryota</taxon>
        <taxon>Viridiplantae</taxon>
        <taxon>Streptophyta</taxon>
        <taxon>Embryophyta</taxon>
        <taxon>Tracheophyta</taxon>
        <taxon>Spermatophyta</taxon>
        <taxon>Magnoliopsida</taxon>
        <taxon>eudicotyledons</taxon>
        <taxon>Gunneridae</taxon>
        <taxon>Pentapetalae</taxon>
        <taxon>asterids</taxon>
        <taxon>lamiids</taxon>
        <taxon>Solanales</taxon>
        <taxon>Solanaceae</taxon>
        <taxon>Solanoideae</taxon>
        <taxon>Capsiceae</taxon>
        <taxon>Capsicum</taxon>
    </lineage>
</organism>
<feature type="region of interest" description="Disordered" evidence="5">
    <location>
        <begin position="528"/>
        <end position="574"/>
    </location>
</feature>
<dbReference type="OrthoDB" id="21449at2759"/>
<dbReference type="InterPro" id="IPR038336">
    <property type="entry name" value="NET_sf"/>
</dbReference>
<evidence type="ECO:0000259" key="7">
    <source>
        <dbReference type="PROSITE" id="PS51525"/>
    </source>
</evidence>
<comment type="caution">
    <text evidence="8">The sequence shown here is derived from an EMBL/GenBank/DDBJ whole genome shotgun (WGS) entry which is preliminary data.</text>
</comment>
<evidence type="ECO:0000259" key="6">
    <source>
        <dbReference type="PROSITE" id="PS50014"/>
    </source>
</evidence>
<keyword evidence="2 4" id="KW-0103">Bromodomain</keyword>
<feature type="region of interest" description="Disordered" evidence="5">
    <location>
        <begin position="497"/>
        <end position="516"/>
    </location>
</feature>
<accession>A0A2G2XGT9</accession>